<dbReference type="Gene3D" id="3.90.1150.10">
    <property type="entry name" value="Aspartate Aminotransferase, domain 1"/>
    <property type="match status" value="1"/>
</dbReference>
<keyword evidence="7" id="KW-0808">Transferase</keyword>
<gene>
    <name evidence="13" type="ORF">METESE_08180</name>
</gene>
<dbReference type="KEGG" id="msea:METESE_08180"/>
<dbReference type="GO" id="GO:0030170">
    <property type="term" value="F:pyridoxal phosphate binding"/>
    <property type="evidence" value="ECO:0007669"/>
    <property type="project" value="InterPro"/>
</dbReference>
<comment type="cofactor">
    <cofactor evidence="1 11">
        <name>pyridoxal 5'-phosphate</name>
        <dbReference type="ChEBI" id="CHEBI:597326"/>
    </cofactor>
</comment>
<accession>A0AA48KCA3</accession>
<keyword evidence="8 11" id="KW-0663">Pyridoxal phosphate</keyword>
<dbReference type="CDD" id="cd00609">
    <property type="entry name" value="AAT_like"/>
    <property type="match status" value="1"/>
</dbReference>
<dbReference type="GO" id="GO:0004400">
    <property type="term" value="F:histidinol-phosphate transaminase activity"/>
    <property type="evidence" value="ECO:0007669"/>
    <property type="project" value="UniProtKB-EC"/>
</dbReference>
<proteinExistence type="inferred from homology"/>
<keyword evidence="6" id="KW-0028">Amino-acid biosynthesis</keyword>
<comment type="similarity">
    <text evidence="3">Belongs to the class-II pyridoxal-phosphate-dependent aminotransferase family. Histidinol-phosphate aminotransferase subfamily.</text>
</comment>
<dbReference type="GO" id="GO:0000105">
    <property type="term" value="P:L-histidine biosynthetic process"/>
    <property type="evidence" value="ECO:0007669"/>
    <property type="project" value="UniProtKB-KW"/>
</dbReference>
<evidence type="ECO:0000256" key="11">
    <source>
        <dbReference type="RuleBase" id="RU003693"/>
    </source>
</evidence>
<evidence type="ECO:0000259" key="12">
    <source>
        <dbReference type="Pfam" id="PF00155"/>
    </source>
</evidence>
<evidence type="ECO:0000313" key="14">
    <source>
        <dbReference type="Proteomes" id="UP001228113"/>
    </source>
</evidence>
<evidence type="ECO:0000256" key="8">
    <source>
        <dbReference type="ARBA" id="ARBA00022898"/>
    </source>
</evidence>
<evidence type="ECO:0000256" key="1">
    <source>
        <dbReference type="ARBA" id="ARBA00001933"/>
    </source>
</evidence>
<evidence type="ECO:0000256" key="2">
    <source>
        <dbReference type="ARBA" id="ARBA00005011"/>
    </source>
</evidence>
<evidence type="ECO:0000313" key="13">
    <source>
        <dbReference type="EMBL" id="BDU75860.1"/>
    </source>
</evidence>
<dbReference type="PROSITE" id="PS00599">
    <property type="entry name" value="AA_TRANSFER_CLASS_2"/>
    <property type="match status" value="1"/>
</dbReference>
<sequence>MSAAYATREGRGAFVRMDFNEGPPPPAPLLAADLAGALAMYPEYGPLKEAAARAWGVDPARIVPVNGADEGIFLALRLLGGGGLALPVPAFSMYRVYADQLGIPVAEAPMGPDFEVDVDALLAAPGSVVALTTPNNPTGRALPAGAVERVLAQGRTVLLDETYGAFCGQDFAPLLERWPNLVLLRTLSKAYGVPGLRCGFILASPARAGELDALRSPFNVNAAAVVLGARLLAEDRTFPDRVAGAVAARARVQDGLRAAGYATFPSDAHFFLARLEPGAAGRLAAAGILIKDYPALGEGMVRISVPGPAEAEAFEAAFLKGRP</sequence>
<dbReference type="InterPro" id="IPR015422">
    <property type="entry name" value="PyrdxlP-dep_Trfase_small"/>
</dbReference>
<dbReference type="AlphaFoldDB" id="A0AA48KCA3"/>
<dbReference type="SUPFAM" id="SSF53383">
    <property type="entry name" value="PLP-dependent transferases"/>
    <property type="match status" value="1"/>
</dbReference>
<protein>
    <recommendedName>
        <fullName evidence="4">histidinol-phosphate transaminase</fullName>
        <ecNumber evidence="4">2.6.1.9</ecNumber>
    </recommendedName>
</protein>
<evidence type="ECO:0000256" key="7">
    <source>
        <dbReference type="ARBA" id="ARBA00022679"/>
    </source>
</evidence>
<dbReference type="RefSeq" id="WP_243329337.1">
    <property type="nucleotide sequence ID" value="NZ_AP027081.1"/>
</dbReference>
<dbReference type="InterPro" id="IPR015424">
    <property type="entry name" value="PyrdxlP-dep_Trfase"/>
</dbReference>
<organism evidence="13 14">
    <name type="scientific">Mesoterricola sediminis</name>
    <dbReference type="NCBI Taxonomy" id="2927980"/>
    <lineage>
        <taxon>Bacteria</taxon>
        <taxon>Pseudomonadati</taxon>
        <taxon>Acidobacteriota</taxon>
        <taxon>Holophagae</taxon>
        <taxon>Holophagales</taxon>
        <taxon>Holophagaceae</taxon>
        <taxon>Mesoterricola</taxon>
    </lineage>
</organism>
<keyword evidence="5 13" id="KW-0032">Aminotransferase</keyword>
<evidence type="ECO:0000256" key="4">
    <source>
        <dbReference type="ARBA" id="ARBA00012748"/>
    </source>
</evidence>
<dbReference type="Gene3D" id="3.40.640.10">
    <property type="entry name" value="Type I PLP-dependent aspartate aminotransferase-like (Major domain)"/>
    <property type="match status" value="1"/>
</dbReference>
<comment type="catalytic activity">
    <reaction evidence="10">
        <text>L-histidinol phosphate + 2-oxoglutarate = 3-(imidazol-4-yl)-2-oxopropyl phosphate + L-glutamate</text>
        <dbReference type="Rhea" id="RHEA:23744"/>
        <dbReference type="ChEBI" id="CHEBI:16810"/>
        <dbReference type="ChEBI" id="CHEBI:29985"/>
        <dbReference type="ChEBI" id="CHEBI:57766"/>
        <dbReference type="ChEBI" id="CHEBI:57980"/>
        <dbReference type="EC" id="2.6.1.9"/>
    </reaction>
</comment>
<name>A0AA48KCA3_9BACT</name>
<dbReference type="Proteomes" id="UP001228113">
    <property type="component" value="Chromosome"/>
</dbReference>
<dbReference type="EMBL" id="AP027081">
    <property type="protein sequence ID" value="BDU75860.1"/>
    <property type="molecule type" value="Genomic_DNA"/>
</dbReference>
<dbReference type="InterPro" id="IPR015421">
    <property type="entry name" value="PyrdxlP-dep_Trfase_major"/>
</dbReference>
<dbReference type="InterPro" id="IPR001917">
    <property type="entry name" value="Aminotrans_II_pyridoxalP_BS"/>
</dbReference>
<dbReference type="PANTHER" id="PTHR43643">
    <property type="entry name" value="HISTIDINOL-PHOSPHATE AMINOTRANSFERASE 2"/>
    <property type="match status" value="1"/>
</dbReference>
<evidence type="ECO:0000256" key="10">
    <source>
        <dbReference type="ARBA" id="ARBA00047481"/>
    </source>
</evidence>
<dbReference type="PANTHER" id="PTHR43643:SF6">
    <property type="entry name" value="HISTIDINOL-PHOSPHATE AMINOTRANSFERASE"/>
    <property type="match status" value="1"/>
</dbReference>
<feature type="domain" description="Aminotransferase class I/classII large" evidence="12">
    <location>
        <begin position="41"/>
        <end position="312"/>
    </location>
</feature>
<dbReference type="InterPro" id="IPR004839">
    <property type="entry name" value="Aminotransferase_I/II_large"/>
</dbReference>
<comment type="pathway">
    <text evidence="2">Amino-acid biosynthesis; L-histidine biosynthesis; L-histidine from 5-phospho-alpha-D-ribose 1-diphosphate: step 7/9.</text>
</comment>
<dbReference type="InterPro" id="IPR050106">
    <property type="entry name" value="HistidinolP_aminotransfase"/>
</dbReference>
<evidence type="ECO:0000256" key="6">
    <source>
        <dbReference type="ARBA" id="ARBA00022605"/>
    </source>
</evidence>
<keyword evidence="9" id="KW-0368">Histidine biosynthesis</keyword>
<evidence type="ECO:0000256" key="3">
    <source>
        <dbReference type="ARBA" id="ARBA00007970"/>
    </source>
</evidence>
<dbReference type="Pfam" id="PF00155">
    <property type="entry name" value="Aminotran_1_2"/>
    <property type="match status" value="1"/>
</dbReference>
<reference evidence="13" key="1">
    <citation type="journal article" date="2023" name="Int. J. Syst. Evol. Microbiol.">
        <title>Mesoterricola silvestris gen. nov., sp. nov., Mesoterricola sediminis sp. nov., Geothrix oryzae sp. nov., Geothrix edaphica sp. nov., Geothrix rubra sp. nov., and Geothrix limicola sp. nov., six novel members of Acidobacteriota isolated from soils.</title>
        <authorList>
            <person name="Itoh H."/>
            <person name="Sugisawa Y."/>
            <person name="Mise K."/>
            <person name="Xu Z."/>
            <person name="Kuniyasu M."/>
            <person name="Ushijima N."/>
            <person name="Kawano K."/>
            <person name="Kobayashi E."/>
            <person name="Shiratori Y."/>
            <person name="Masuda Y."/>
            <person name="Senoo K."/>
        </authorList>
    </citation>
    <scope>NUCLEOTIDE SEQUENCE</scope>
    <source>
        <strain evidence="13">W786</strain>
    </source>
</reference>
<evidence type="ECO:0000256" key="9">
    <source>
        <dbReference type="ARBA" id="ARBA00023102"/>
    </source>
</evidence>
<dbReference type="EC" id="2.6.1.9" evidence="4"/>
<evidence type="ECO:0000256" key="5">
    <source>
        <dbReference type="ARBA" id="ARBA00022576"/>
    </source>
</evidence>
<keyword evidence="14" id="KW-1185">Reference proteome</keyword>